<dbReference type="AlphaFoldDB" id="A0A5M6CVA8"/>
<evidence type="ECO:0000313" key="3">
    <source>
        <dbReference type="Proteomes" id="UP000324479"/>
    </source>
</evidence>
<sequence length="550" mass="61144">MSVAPNLGANFLDAPAVLPRRSLRLAIIGCGPRGLHCLESLSRRLSPGDLARLQITIFEPTAFPGAGAVYAPDQPEALKMNFSAGNIDAWGRTRGTGLPDSERPSLIEWLKVHFPRHSDPDAYVPRAIVGQYLHDAYQRVRRQLQSMAIVRHHREKVDQIRNVGGVWEVKTAASWRAFDEVVVATGHEGLRPSCRLSPTQGDGKTNRRGRFVYPVESNLCRDQIVPGGTVVIRGFGLTAIDAILSLTEGRGGRFAGQGLLPNYFPSQLEPRCIRVHSRSGRPMLAKPTRKVAAVDETFYRRYQAEFSNLLDQRGRIHFHRQIWPIIVNAAAGMLVHRGIPRTVREVDQWYRGWSRYRMDSATARRHLFQSVCVAHGTRPIDEAYALGEAWRRLYPQMVEVVSFGGLGVGQFRSFQRVSMEMEKIAFGPPAESVAKLVRLMKLRIVQRAEEAQLDDAGEYVDAVLAGPTEAGISGPIRSLMDQGYVCQDAETGGVRVERDGSPLDAPRGLAVFGRATEGWIVGNDTLSRTLHDQIENWAQTVLSRLHADIV</sequence>
<dbReference type="InterPro" id="IPR038732">
    <property type="entry name" value="HpyO/CreE_NAD-binding"/>
</dbReference>
<dbReference type="Gene3D" id="3.50.50.60">
    <property type="entry name" value="FAD/NAD(P)-binding domain"/>
    <property type="match status" value="1"/>
</dbReference>
<dbReference type="InterPro" id="IPR052189">
    <property type="entry name" value="L-asp_N-monooxygenase_NS-form"/>
</dbReference>
<dbReference type="InterPro" id="IPR036188">
    <property type="entry name" value="FAD/NAD-bd_sf"/>
</dbReference>
<reference evidence="2 3" key="1">
    <citation type="submission" date="2019-08" db="EMBL/GenBank/DDBJ databases">
        <authorList>
            <person name="Dhanesh K."/>
            <person name="Kumar G."/>
            <person name="Sasikala C."/>
            <person name="Venkata Ramana C."/>
        </authorList>
    </citation>
    <scope>NUCLEOTIDE SEQUENCE [LARGE SCALE GENOMIC DNA]</scope>
    <source>
        <strain evidence="2 3">JC645</strain>
    </source>
</reference>
<dbReference type="Pfam" id="PF13454">
    <property type="entry name" value="NAD_binding_9"/>
    <property type="match status" value="1"/>
</dbReference>
<evidence type="ECO:0000259" key="1">
    <source>
        <dbReference type="Pfam" id="PF13454"/>
    </source>
</evidence>
<organism evidence="2 3">
    <name type="scientific">Roseiconus nitratireducens</name>
    <dbReference type="NCBI Taxonomy" id="2605748"/>
    <lineage>
        <taxon>Bacteria</taxon>
        <taxon>Pseudomonadati</taxon>
        <taxon>Planctomycetota</taxon>
        <taxon>Planctomycetia</taxon>
        <taxon>Pirellulales</taxon>
        <taxon>Pirellulaceae</taxon>
        <taxon>Roseiconus</taxon>
    </lineage>
</organism>
<keyword evidence="3" id="KW-1185">Reference proteome</keyword>
<dbReference type="SUPFAM" id="SSF51971">
    <property type="entry name" value="Nucleotide-binding domain"/>
    <property type="match status" value="1"/>
</dbReference>
<protein>
    <recommendedName>
        <fullName evidence="1">FAD-dependent urate hydroxylase HpyO/Asp monooxygenase CreE-like FAD/NAD(P)-binding domain-containing protein</fullName>
    </recommendedName>
</protein>
<accession>A0A5M6CVA8</accession>
<dbReference type="RefSeq" id="WP_150079357.1">
    <property type="nucleotide sequence ID" value="NZ_VWOX01000021.1"/>
</dbReference>
<dbReference type="Proteomes" id="UP000324479">
    <property type="component" value="Unassembled WGS sequence"/>
</dbReference>
<dbReference type="EMBL" id="VWOX01000021">
    <property type="protein sequence ID" value="KAA5539164.1"/>
    <property type="molecule type" value="Genomic_DNA"/>
</dbReference>
<name>A0A5M6CVA8_9BACT</name>
<proteinExistence type="predicted"/>
<dbReference type="PANTHER" id="PTHR40254">
    <property type="entry name" value="BLR0577 PROTEIN"/>
    <property type="match status" value="1"/>
</dbReference>
<dbReference type="PANTHER" id="PTHR40254:SF1">
    <property type="entry name" value="BLR0577 PROTEIN"/>
    <property type="match status" value="1"/>
</dbReference>
<evidence type="ECO:0000313" key="2">
    <source>
        <dbReference type="EMBL" id="KAA5539164.1"/>
    </source>
</evidence>
<gene>
    <name evidence="2" type="ORF">FYK55_24910</name>
</gene>
<comment type="caution">
    <text evidence="2">The sequence shown here is derived from an EMBL/GenBank/DDBJ whole genome shotgun (WGS) entry which is preliminary data.</text>
</comment>
<feature type="domain" description="FAD-dependent urate hydroxylase HpyO/Asp monooxygenase CreE-like FAD/NAD(P)-binding" evidence="1">
    <location>
        <begin position="26"/>
        <end position="187"/>
    </location>
</feature>